<dbReference type="InterPro" id="IPR036291">
    <property type="entry name" value="NAD(P)-bd_dom_sf"/>
</dbReference>
<keyword evidence="3" id="KW-0560">Oxidoreductase</keyword>
<dbReference type="KEGG" id="tpla:ElP_31420"/>
<dbReference type="PANTHER" id="PTHR43818">
    <property type="entry name" value="BCDNA.GH03377"/>
    <property type="match status" value="1"/>
</dbReference>
<name>A0A518H320_9BACT</name>
<dbReference type="InterPro" id="IPR050463">
    <property type="entry name" value="Gfo/Idh/MocA_oxidrdct_glycsds"/>
</dbReference>
<dbReference type="SUPFAM" id="SSF55347">
    <property type="entry name" value="Glyceraldehyde-3-phosphate dehydrogenase-like, C-terminal domain"/>
    <property type="match status" value="1"/>
</dbReference>
<organism evidence="3 4">
    <name type="scientific">Tautonia plasticadhaerens</name>
    <dbReference type="NCBI Taxonomy" id="2527974"/>
    <lineage>
        <taxon>Bacteria</taxon>
        <taxon>Pseudomonadati</taxon>
        <taxon>Planctomycetota</taxon>
        <taxon>Planctomycetia</taxon>
        <taxon>Isosphaerales</taxon>
        <taxon>Isosphaeraceae</taxon>
        <taxon>Tautonia</taxon>
    </lineage>
</organism>
<dbReference type="OrthoDB" id="255433at2"/>
<evidence type="ECO:0000313" key="3">
    <source>
        <dbReference type="EMBL" id="QDV35239.1"/>
    </source>
</evidence>
<feature type="domain" description="Gfo/Idh/MocA-like oxidoreductase bacterial type C-terminal" evidence="2">
    <location>
        <begin position="202"/>
        <end position="262"/>
    </location>
</feature>
<dbReference type="InterPro" id="IPR000683">
    <property type="entry name" value="Gfo/Idh/MocA-like_OxRdtase_N"/>
</dbReference>
<dbReference type="Proteomes" id="UP000317835">
    <property type="component" value="Chromosome"/>
</dbReference>
<dbReference type="PROSITE" id="PS51318">
    <property type="entry name" value="TAT"/>
    <property type="match status" value="1"/>
</dbReference>
<proteinExistence type="predicted"/>
<dbReference type="Pfam" id="PF19051">
    <property type="entry name" value="GFO_IDH_MocA_C2"/>
    <property type="match status" value="1"/>
</dbReference>
<dbReference type="PANTHER" id="PTHR43818:SF10">
    <property type="entry name" value="NADH-DEPENDENT DEHYDROGENASE-RELATED"/>
    <property type="match status" value="1"/>
</dbReference>
<evidence type="ECO:0000259" key="2">
    <source>
        <dbReference type="Pfam" id="PF19051"/>
    </source>
</evidence>
<dbReference type="GO" id="GO:0000166">
    <property type="term" value="F:nucleotide binding"/>
    <property type="evidence" value="ECO:0007669"/>
    <property type="project" value="InterPro"/>
</dbReference>
<dbReference type="EMBL" id="CP036426">
    <property type="protein sequence ID" value="QDV35239.1"/>
    <property type="molecule type" value="Genomic_DNA"/>
</dbReference>
<reference evidence="3 4" key="1">
    <citation type="submission" date="2019-02" db="EMBL/GenBank/DDBJ databases">
        <title>Deep-cultivation of Planctomycetes and their phenomic and genomic characterization uncovers novel biology.</title>
        <authorList>
            <person name="Wiegand S."/>
            <person name="Jogler M."/>
            <person name="Boedeker C."/>
            <person name="Pinto D."/>
            <person name="Vollmers J."/>
            <person name="Rivas-Marin E."/>
            <person name="Kohn T."/>
            <person name="Peeters S.H."/>
            <person name="Heuer A."/>
            <person name="Rast P."/>
            <person name="Oberbeckmann S."/>
            <person name="Bunk B."/>
            <person name="Jeske O."/>
            <person name="Meyerdierks A."/>
            <person name="Storesund J.E."/>
            <person name="Kallscheuer N."/>
            <person name="Luecker S."/>
            <person name="Lage O.M."/>
            <person name="Pohl T."/>
            <person name="Merkel B.J."/>
            <person name="Hornburger P."/>
            <person name="Mueller R.-W."/>
            <person name="Bruemmer F."/>
            <person name="Labrenz M."/>
            <person name="Spormann A.M."/>
            <person name="Op den Camp H."/>
            <person name="Overmann J."/>
            <person name="Amann R."/>
            <person name="Jetten M.S.M."/>
            <person name="Mascher T."/>
            <person name="Medema M.H."/>
            <person name="Devos D.P."/>
            <person name="Kaster A.-K."/>
            <person name="Ovreas L."/>
            <person name="Rohde M."/>
            <person name="Galperin M.Y."/>
            <person name="Jogler C."/>
        </authorList>
    </citation>
    <scope>NUCLEOTIDE SEQUENCE [LARGE SCALE GENOMIC DNA]</scope>
    <source>
        <strain evidence="3 4">ElP</strain>
    </source>
</reference>
<sequence>MTDHRISRRSFAGGAAAAFAFTILPGRARGANERVNVACIGVGGKGRGEVSDVSEAGGNIVALCDVDLDRISGRDDPRQAHPDAKFYADFRRMLDEMDRQVDAVTISTPDHTHFHPALKAIRMGKHVYCQKPLTHSIWEARTLAEEARTHGVATQMGNQAHAGEPIRRGVEYIRAGLIGTVREVHTWTNRPIWPQGMGSPPEPEEVPETLDWDLWLGPAAGRPYSPAYVPFNWRGWWDFGTGALGDMGCHIMDMPFWALDLDAPTGFDATSEGNTPLSGPTASTVSYTFAPGEYSGDLVYTWSDGGRMPPDEAFSGFDLPKEQIARRFDLVMIGDKGKLLFSRGRTEWLTAPGALLEEFEAPEPTIPRVPNEDAEWLEACKGGPPALSNFDYSGPLTEFVLLGNLAIRLGRPLSWDSRGLRCPDAPEAEALIRREYRKGWEA</sequence>
<dbReference type="InterPro" id="IPR043906">
    <property type="entry name" value="Gfo/Idh/MocA_OxRdtase_bact_C"/>
</dbReference>
<gene>
    <name evidence="3" type="primary">gfo_6</name>
    <name evidence="3" type="ORF">ElP_31420</name>
</gene>
<dbReference type="Pfam" id="PF01408">
    <property type="entry name" value="GFO_IDH_MocA"/>
    <property type="match status" value="1"/>
</dbReference>
<protein>
    <submittedName>
        <fullName evidence="3">Glucose--fructose oxidoreductase</fullName>
        <ecNumber evidence="3">1.1.99.28</ecNumber>
    </submittedName>
</protein>
<evidence type="ECO:0000259" key="1">
    <source>
        <dbReference type="Pfam" id="PF01408"/>
    </source>
</evidence>
<dbReference type="InterPro" id="IPR006311">
    <property type="entry name" value="TAT_signal"/>
</dbReference>
<dbReference type="Gene3D" id="3.40.50.720">
    <property type="entry name" value="NAD(P)-binding Rossmann-like Domain"/>
    <property type="match status" value="1"/>
</dbReference>
<dbReference type="EC" id="1.1.99.28" evidence="3"/>
<dbReference type="GO" id="GO:0047061">
    <property type="term" value="F:glucose-fructose oxidoreductase activity"/>
    <property type="evidence" value="ECO:0007669"/>
    <property type="project" value="UniProtKB-EC"/>
</dbReference>
<dbReference type="SUPFAM" id="SSF51735">
    <property type="entry name" value="NAD(P)-binding Rossmann-fold domains"/>
    <property type="match status" value="1"/>
</dbReference>
<dbReference type="Gene3D" id="3.30.360.10">
    <property type="entry name" value="Dihydrodipicolinate Reductase, domain 2"/>
    <property type="match status" value="1"/>
</dbReference>
<evidence type="ECO:0000313" key="4">
    <source>
        <dbReference type="Proteomes" id="UP000317835"/>
    </source>
</evidence>
<feature type="domain" description="Gfo/Idh/MocA-like oxidoreductase N-terminal" evidence="1">
    <location>
        <begin position="35"/>
        <end position="157"/>
    </location>
</feature>
<keyword evidence="4" id="KW-1185">Reference proteome</keyword>
<dbReference type="AlphaFoldDB" id="A0A518H320"/>
<accession>A0A518H320</accession>